<keyword evidence="10" id="KW-1185">Reference proteome</keyword>
<reference evidence="9 10" key="1">
    <citation type="submission" date="2018-04" db="EMBL/GenBank/DDBJ databases">
        <title>The genome of golden apple snail Pomacea canaliculata provides insight into stress tolerance and invasive adaptation.</title>
        <authorList>
            <person name="Liu C."/>
            <person name="Liu B."/>
            <person name="Ren Y."/>
            <person name="Zhang Y."/>
            <person name="Wang H."/>
            <person name="Li S."/>
            <person name="Jiang F."/>
            <person name="Yin L."/>
            <person name="Zhang G."/>
            <person name="Qian W."/>
            <person name="Fan W."/>
        </authorList>
    </citation>
    <scope>NUCLEOTIDE SEQUENCE [LARGE SCALE GENOMIC DNA]</scope>
    <source>
        <strain evidence="9">SZHN2017</strain>
        <tissue evidence="9">Muscle</tissue>
    </source>
</reference>
<dbReference type="EMBL" id="PZQS01000001">
    <property type="protein sequence ID" value="PVD39571.1"/>
    <property type="molecule type" value="Genomic_DNA"/>
</dbReference>
<dbReference type="AlphaFoldDB" id="A0A2T7Q1M3"/>
<dbReference type="InterPro" id="IPR004012">
    <property type="entry name" value="Run_dom"/>
</dbReference>
<dbReference type="Proteomes" id="UP000245119">
    <property type="component" value="Linkage Group LG1"/>
</dbReference>
<dbReference type="GO" id="GO:0005737">
    <property type="term" value="C:cytoplasm"/>
    <property type="evidence" value="ECO:0007669"/>
    <property type="project" value="TreeGrafter"/>
</dbReference>
<dbReference type="SMART" id="SM00593">
    <property type="entry name" value="RUN"/>
    <property type="match status" value="1"/>
</dbReference>
<dbReference type="SUPFAM" id="SSF140741">
    <property type="entry name" value="RUN domain-like"/>
    <property type="match status" value="1"/>
</dbReference>
<gene>
    <name evidence="9" type="ORF">C0Q70_02206</name>
</gene>
<dbReference type="FunFam" id="3.30.40.10:FF:000046">
    <property type="entry name" value="RUN and FYVE domain containing 2"/>
    <property type="match status" value="1"/>
</dbReference>
<dbReference type="FunFam" id="1.20.58.900:FF:000011">
    <property type="entry name" value="Uncharacterized protein, isoform B"/>
    <property type="match status" value="1"/>
</dbReference>
<dbReference type="CDD" id="cd15721">
    <property type="entry name" value="FYVE_RUFY1_like"/>
    <property type="match status" value="1"/>
</dbReference>
<evidence type="ECO:0000256" key="3">
    <source>
        <dbReference type="ARBA" id="ARBA00022833"/>
    </source>
</evidence>
<dbReference type="STRING" id="400727.A0A2T7Q1M3"/>
<dbReference type="PANTHER" id="PTHR45956">
    <property type="entry name" value="RUN AND FYVE DOMAIN-CONTAINING PROTEIN 2-LIKE PROTEIN"/>
    <property type="match status" value="1"/>
</dbReference>
<dbReference type="PROSITE" id="PS50178">
    <property type="entry name" value="ZF_FYVE"/>
    <property type="match status" value="1"/>
</dbReference>
<dbReference type="InterPro" id="IPR013083">
    <property type="entry name" value="Znf_RING/FYVE/PHD"/>
</dbReference>
<keyword evidence="3" id="KW-0862">Zinc</keyword>
<feature type="coiled-coil region" evidence="6">
    <location>
        <begin position="252"/>
        <end position="392"/>
    </location>
</feature>
<evidence type="ECO:0000313" key="9">
    <source>
        <dbReference type="EMBL" id="PVD39571.1"/>
    </source>
</evidence>
<evidence type="ECO:0000313" key="10">
    <source>
        <dbReference type="Proteomes" id="UP000245119"/>
    </source>
</evidence>
<evidence type="ECO:0000256" key="1">
    <source>
        <dbReference type="ARBA" id="ARBA00022723"/>
    </source>
</evidence>
<dbReference type="Gene3D" id="3.30.40.10">
    <property type="entry name" value="Zinc/RING finger domain, C3HC4 (zinc finger)"/>
    <property type="match status" value="1"/>
</dbReference>
<keyword evidence="4 6" id="KW-0175">Coiled coil</keyword>
<dbReference type="Gene3D" id="1.20.58.900">
    <property type="match status" value="1"/>
</dbReference>
<dbReference type="CDD" id="cd17681">
    <property type="entry name" value="RUN_RUFY1_like"/>
    <property type="match status" value="1"/>
</dbReference>
<dbReference type="InterPro" id="IPR017455">
    <property type="entry name" value="Znf_FYVE-rel"/>
</dbReference>
<feature type="domain" description="FYVE-type" evidence="7">
    <location>
        <begin position="575"/>
        <end position="633"/>
    </location>
</feature>
<dbReference type="InterPro" id="IPR037213">
    <property type="entry name" value="Run_dom_sf"/>
</dbReference>
<feature type="coiled-coil region" evidence="6">
    <location>
        <begin position="495"/>
        <end position="542"/>
    </location>
</feature>
<dbReference type="InterPro" id="IPR011011">
    <property type="entry name" value="Znf_FYVE_PHD"/>
</dbReference>
<dbReference type="PANTHER" id="PTHR45956:SF6">
    <property type="entry name" value="RUN DOMAIN-CONTAINING PROTEIN"/>
    <property type="match status" value="1"/>
</dbReference>
<comment type="caution">
    <text evidence="9">The sequence shown here is derived from an EMBL/GenBank/DDBJ whole genome shotgun (WGS) entry which is preliminary data.</text>
</comment>
<dbReference type="Pfam" id="PF01363">
    <property type="entry name" value="FYVE"/>
    <property type="match status" value="1"/>
</dbReference>
<proteinExistence type="predicted"/>
<name>A0A2T7Q1M3_POMCA</name>
<dbReference type="GO" id="GO:0008270">
    <property type="term" value="F:zinc ion binding"/>
    <property type="evidence" value="ECO:0007669"/>
    <property type="project" value="UniProtKB-KW"/>
</dbReference>
<organism evidence="9 10">
    <name type="scientific">Pomacea canaliculata</name>
    <name type="common">Golden apple snail</name>
    <dbReference type="NCBI Taxonomy" id="400727"/>
    <lineage>
        <taxon>Eukaryota</taxon>
        <taxon>Metazoa</taxon>
        <taxon>Spiralia</taxon>
        <taxon>Lophotrochozoa</taxon>
        <taxon>Mollusca</taxon>
        <taxon>Gastropoda</taxon>
        <taxon>Caenogastropoda</taxon>
        <taxon>Architaenioglossa</taxon>
        <taxon>Ampullarioidea</taxon>
        <taxon>Ampullariidae</taxon>
        <taxon>Pomacea</taxon>
    </lineage>
</organism>
<dbReference type="OrthoDB" id="79871at2759"/>
<sequence length="639" mass="73718">MAEETIYLCNFRVSVDGDWLCLRELSDVQLEMETDPISIEDGKDSKTIERANLMNVSKLLIKELIDSSLAHGRMLDDDYVPLQQFFIVLEHVLRHGLKPKKGMLSRKKEFWSVLESIEKIAPEAAEITTSVREMPNIKTPLGRARAWLRLAMMQKSLADYFKVMIEKKEDLLNDFYEIGAFMLEEEGMVIAGLLVGLNVLDCNMCIKGEDLDQPMGVIDFSLYMREQYNGLTEEDGDSVEGQSKMATILDQKNYLEELNRHLNATVANLQQKLEQVQATNALMKEDLAIAKNTILALQQENEELTAQRDLVTKDLQKQIEVAQQDINVEREVYQVSRAGLDTMFTEAKKQLEEETRLRLDVEKELELQISMKAEMEMALRLLEKDIHEKQDTIVGLRGQIEEIKAINLDLYNKLRACESSLKHKTEMVGKLEEKTNQLVSTLREMEKRIKDSQSEKLAAEETARKLGQIIAERDSKRAALETDLQIEREWRCTLQKTLEQEKEKVAQQHMELQQMRELKREYAELDAQYQQARNLCEEQEKALSELGSHLSESKLRVEDLREAQLLTREFQWVSDEAATHCKQCSKEFSISRRKHHCRHCGDIYCSECSDNKMPLPSSSKPVRVCDACHTQLLSRYSAT</sequence>
<evidence type="ECO:0000259" key="8">
    <source>
        <dbReference type="PROSITE" id="PS50826"/>
    </source>
</evidence>
<evidence type="ECO:0000256" key="2">
    <source>
        <dbReference type="ARBA" id="ARBA00022771"/>
    </source>
</evidence>
<dbReference type="InterPro" id="IPR047335">
    <property type="entry name" value="RUFY1-3"/>
</dbReference>
<dbReference type="PROSITE" id="PS50826">
    <property type="entry name" value="RUN"/>
    <property type="match status" value="1"/>
</dbReference>
<keyword evidence="1" id="KW-0479">Metal-binding</keyword>
<dbReference type="SUPFAM" id="SSF57903">
    <property type="entry name" value="FYVE/PHD zinc finger"/>
    <property type="match status" value="1"/>
</dbReference>
<dbReference type="Pfam" id="PF02759">
    <property type="entry name" value="RUN"/>
    <property type="match status" value="1"/>
</dbReference>
<evidence type="ECO:0008006" key="11">
    <source>
        <dbReference type="Google" id="ProtNLM"/>
    </source>
</evidence>
<feature type="domain" description="RUN" evidence="8">
    <location>
        <begin position="76"/>
        <end position="209"/>
    </location>
</feature>
<evidence type="ECO:0000256" key="5">
    <source>
        <dbReference type="PROSITE-ProRule" id="PRU00091"/>
    </source>
</evidence>
<evidence type="ECO:0000256" key="6">
    <source>
        <dbReference type="SAM" id="Coils"/>
    </source>
</evidence>
<evidence type="ECO:0000259" key="7">
    <source>
        <dbReference type="PROSITE" id="PS50178"/>
    </source>
</evidence>
<accession>A0A2T7Q1M3</accession>
<dbReference type="SMART" id="SM00064">
    <property type="entry name" value="FYVE"/>
    <property type="match status" value="1"/>
</dbReference>
<keyword evidence="2 5" id="KW-0863">Zinc-finger</keyword>
<dbReference type="InterPro" id="IPR000306">
    <property type="entry name" value="Znf_FYVE"/>
</dbReference>
<protein>
    <recommendedName>
        <fullName evidence="11">RUN and FYVE domain-containing protein 2</fullName>
    </recommendedName>
</protein>
<feature type="coiled-coil region" evidence="6">
    <location>
        <begin position="428"/>
        <end position="462"/>
    </location>
</feature>
<evidence type="ECO:0000256" key="4">
    <source>
        <dbReference type="ARBA" id="ARBA00023054"/>
    </source>
</evidence>